<dbReference type="InterPro" id="IPR050109">
    <property type="entry name" value="HTH-type_TetR-like_transc_reg"/>
</dbReference>
<dbReference type="Pfam" id="PF00440">
    <property type="entry name" value="TetR_N"/>
    <property type="match status" value="1"/>
</dbReference>
<feature type="DNA-binding region" description="H-T-H motif" evidence="4">
    <location>
        <begin position="53"/>
        <end position="72"/>
    </location>
</feature>
<keyword evidence="3" id="KW-0804">Transcription</keyword>
<evidence type="ECO:0000313" key="7">
    <source>
        <dbReference type="Proteomes" id="UP000185596"/>
    </source>
</evidence>
<dbReference type="GO" id="GO:0045892">
    <property type="term" value="P:negative regulation of DNA-templated transcription"/>
    <property type="evidence" value="ECO:0007669"/>
    <property type="project" value="InterPro"/>
</dbReference>
<organism evidence="6 7">
    <name type="scientific">Actinophytocola xanthii</name>
    <dbReference type="NCBI Taxonomy" id="1912961"/>
    <lineage>
        <taxon>Bacteria</taxon>
        <taxon>Bacillati</taxon>
        <taxon>Actinomycetota</taxon>
        <taxon>Actinomycetes</taxon>
        <taxon>Pseudonocardiales</taxon>
        <taxon>Pseudonocardiaceae</taxon>
    </lineage>
</organism>
<dbReference type="STRING" id="1912961.BU204_14775"/>
<dbReference type="Proteomes" id="UP000185596">
    <property type="component" value="Unassembled WGS sequence"/>
</dbReference>
<dbReference type="GO" id="GO:0003700">
    <property type="term" value="F:DNA-binding transcription factor activity"/>
    <property type="evidence" value="ECO:0007669"/>
    <property type="project" value="TreeGrafter"/>
</dbReference>
<dbReference type="GO" id="GO:0000976">
    <property type="term" value="F:transcription cis-regulatory region binding"/>
    <property type="evidence" value="ECO:0007669"/>
    <property type="project" value="TreeGrafter"/>
</dbReference>
<dbReference type="Pfam" id="PF02909">
    <property type="entry name" value="TetR_C_1"/>
    <property type="match status" value="1"/>
</dbReference>
<dbReference type="PANTHER" id="PTHR30055">
    <property type="entry name" value="HTH-TYPE TRANSCRIPTIONAL REGULATOR RUTR"/>
    <property type="match status" value="1"/>
</dbReference>
<gene>
    <name evidence="6" type="ORF">BU204_14775</name>
</gene>
<dbReference type="AlphaFoldDB" id="A0A1Q8CQU0"/>
<proteinExistence type="predicted"/>
<dbReference type="InterPro" id="IPR036271">
    <property type="entry name" value="Tet_transcr_reg_TetR-rel_C_sf"/>
</dbReference>
<dbReference type="InterPro" id="IPR001647">
    <property type="entry name" value="HTH_TetR"/>
</dbReference>
<protein>
    <recommendedName>
        <fullName evidence="5">HTH tetR-type domain-containing protein</fullName>
    </recommendedName>
</protein>
<sequence length="252" mass="27271">MSGESETGLPASFELAWGVRERPTKGPRAGLSLERVVRAGVTVAAEEGLAAVSMSRVAKVLGTSAMSLYRYVGSKDELLALMLDAVLGEVDITTIARDDGWRAGLERWAWTELAAYRKNLWVLQVPIKGPPVTPNSITFLEQGLRCLTGTPLTPAEKMSVILTLTSYTRAWAAMSSQLDAESVTEGAVGVEVVADYPRLLMKLTTPERFPALHEVLAAEPFVDEDEQLDDDFAFGLARLMDGFGVLIASRAV</sequence>
<name>A0A1Q8CQU0_9PSEU</name>
<dbReference type="Gene3D" id="1.10.10.60">
    <property type="entry name" value="Homeodomain-like"/>
    <property type="match status" value="1"/>
</dbReference>
<keyword evidence="1" id="KW-0805">Transcription regulation</keyword>
<dbReference type="EMBL" id="MSIE01000025">
    <property type="protein sequence ID" value="OLF16731.1"/>
    <property type="molecule type" value="Genomic_DNA"/>
</dbReference>
<evidence type="ECO:0000313" key="6">
    <source>
        <dbReference type="EMBL" id="OLF16731.1"/>
    </source>
</evidence>
<evidence type="ECO:0000256" key="3">
    <source>
        <dbReference type="ARBA" id="ARBA00023163"/>
    </source>
</evidence>
<evidence type="ECO:0000256" key="1">
    <source>
        <dbReference type="ARBA" id="ARBA00023015"/>
    </source>
</evidence>
<keyword evidence="7" id="KW-1185">Reference proteome</keyword>
<feature type="domain" description="HTH tetR-type" evidence="5">
    <location>
        <begin position="30"/>
        <end position="90"/>
    </location>
</feature>
<keyword evidence="2 4" id="KW-0238">DNA-binding</keyword>
<comment type="caution">
    <text evidence="6">The sequence shown here is derived from an EMBL/GenBank/DDBJ whole genome shotgun (WGS) entry which is preliminary data.</text>
</comment>
<dbReference type="InterPro" id="IPR009057">
    <property type="entry name" value="Homeodomain-like_sf"/>
</dbReference>
<accession>A0A1Q8CQU0</accession>
<reference evidence="6 7" key="1">
    <citation type="submission" date="2016-12" db="EMBL/GenBank/DDBJ databases">
        <title>The draft genome sequence of Actinophytocola sp. 11-183.</title>
        <authorList>
            <person name="Wang W."/>
            <person name="Yuan L."/>
        </authorList>
    </citation>
    <scope>NUCLEOTIDE SEQUENCE [LARGE SCALE GENOMIC DNA]</scope>
    <source>
        <strain evidence="6 7">11-183</strain>
    </source>
</reference>
<dbReference type="RefSeq" id="WP_075126241.1">
    <property type="nucleotide sequence ID" value="NZ_MSIE01000025.1"/>
</dbReference>
<evidence type="ECO:0000256" key="2">
    <source>
        <dbReference type="ARBA" id="ARBA00023125"/>
    </source>
</evidence>
<dbReference type="OrthoDB" id="2570341at2"/>
<dbReference type="PANTHER" id="PTHR30055:SF151">
    <property type="entry name" value="TRANSCRIPTIONAL REGULATORY PROTEIN"/>
    <property type="match status" value="1"/>
</dbReference>
<evidence type="ECO:0000256" key="4">
    <source>
        <dbReference type="PROSITE-ProRule" id="PRU00335"/>
    </source>
</evidence>
<dbReference type="SUPFAM" id="SSF48498">
    <property type="entry name" value="Tetracyclin repressor-like, C-terminal domain"/>
    <property type="match status" value="1"/>
</dbReference>
<dbReference type="Gene3D" id="1.10.357.10">
    <property type="entry name" value="Tetracycline Repressor, domain 2"/>
    <property type="match status" value="1"/>
</dbReference>
<dbReference type="SUPFAM" id="SSF46689">
    <property type="entry name" value="Homeodomain-like"/>
    <property type="match status" value="1"/>
</dbReference>
<dbReference type="InterPro" id="IPR004111">
    <property type="entry name" value="Repressor_TetR_C"/>
</dbReference>
<evidence type="ECO:0000259" key="5">
    <source>
        <dbReference type="PROSITE" id="PS50977"/>
    </source>
</evidence>
<dbReference type="PROSITE" id="PS50977">
    <property type="entry name" value="HTH_TETR_2"/>
    <property type="match status" value="1"/>
</dbReference>